<reference evidence="3 4" key="1">
    <citation type="journal article" date="2021" name="Nat. Commun.">
        <title>Genetic determinants of endophytism in the Arabidopsis root mycobiome.</title>
        <authorList>
            <person name="Mesny F."/>
            <person name="Miyauchi S."/>
            <person name="Thiergart T."/>
            <person name="Pickel B."/>
            <person name="Atanasova L."/>
            <person name="Karlsson M."/>
            <person name="Huettel B."/>
            <person name="Barry K.W."/>
            <person name="Haridas S."/>
            <person name="Chen C."/>
            <person name="Bauer D."/>
            <person name="Andreopoulos W."/>
            <person name="Pangilinan J."/>
            <person name="LaButti K."/>
            <person name="Riley R."/>
            <person name="Lipzen A."/>
            <person name="Clum A."/>
            <person name="Drula E."/>
            <person name="Henrissat B."/>
            <person name="Kohler A."/>
            <person name="Grigoriev I.V."/>
            <person name="Martin F.M."/>
            <person name="Hacquard S."/>
        </authorList>
    </citation>
    <scope>NUCLEOTIDE SEQUENCE [LARGE SCALE GENOMIC DNA]</scope>
    <source>
        <strain evidence="3 4">MPI-SDFR-AT-0080</strain>
    </source>
</reference>
<feature type="compositionally biased region" description="Low complexity" evidence="1">
    <location>
        <begin position="68"/>
        <end position="83"/>
    </location>
</feature>
<comment type="caution">
    <text evidence="3">The sequence shown here is derived from an EMBL/GenBank/DDBJ whole genome shotgun (WGS) entry which is preliminary data.</text>
</comment>
<dbReference type="Pfam" id="PF15456">
    <property type="entry name" value="Uds1"/>
    <property type="match status" value="1"/>
</dbReference>
<gene>
    <name evidence="3" type="ORF">B0J12DRAFT_84999</name>
</gene>
<feature type="compositionally biased region" description="Polar residues" evidence="1">
    <location>
        <begin position="279"/>
        <end position="291"/>
    </location>
</feature>
<evidence type="ECO:0000256" key="1">
    <source>
        <dbReference type="SAM" id="MobiDB-lite"/>
    </source>
</evidence>
<evidence type="ECO:0000259" key="2">
    <source>
        <dbReference type="Pfam" id="PF15456"/>
    </source>
</evidence>
<evidence type="ECO:0000313" key="4">
    <source>
        <dbReference type="Proteomes" id="UP000774617"/>
    </source>
</evidence>
<dbReference type="InterPro" id="IPR029191">
    <property type="entry name" value="Uds1"/>
</dbReference>
<name>A0ABQ8FQ58_9PEZI</name>
<feature type="compositionally biased region" description="Polar residues" evidence="1">
    <location>
        <begin position="53"/>
        <end position="66"/>
    </location>
</feature>
<proteinExistence type="predicted"/>
<protein>
    <submittedName>
        <fullName evidence="3">Up-regulated during septation-domain-containing protein</fullName>
    </submittedName>
</protein>
<dbReference type="Proteomes" id="UP000774617">
    <property type="component" value="Unassembled WGS sequence"/>
</dbReference>
<sequence>MSPTITEAGKPDLRAETNVSTHDNGGGIPPEFPPKFPPLYMKKLPPICRQQRNDSGTARTSISESSAPVGSIPIAIGSSSPESFNKHDHTRAHSRKRPDQSVMDTGRSFKMSQQAAQSGKSSQTSSSEMEGADTWKLPRGVPAMETVAKLLSPERERLRQTSIGQVKGFEVLTPRDVASLSKELRALDKRCEYLRKTYKSLRAARRDLHTRMISYLKRRETVVFSRESLVKQEEALVELDLSIEDWVLKIEQAENRRLRICQKLFEHIAAAIALPSATSPNDAAEATSQSLVKADSMDSPHRIGRNA</sequence>
<evidence type="ECO:0000313" key="3">
    <source>
        <dbReference type="EMBL" id="KAH7007922.1"/>
    </source>
</evidence>
<accession>A0ABQ8FQ58</accession>
<feature type="region of interest" description="Disordered" evidence="1">
    <location>
        <begin position="1"/>
        <end position="137"/>
    </location>
</feature>
<feature type="compositionally biased region" description="Low complexity" evidence="1">
    <location>
        <begin position="110"/>
        <end position="129"/>
    </location>
</feature>
<feature type="region of interest" description="Disordered" evidence="1">
    <location>
        <begin position="279"/>
        <end position="307"/>
    </location>
</feature>
<feature type="domain" description="Up-regulated during septation protein 1" evidence="2">
    <location>
        <begin position="157"/>
        <end position="274"/>
    </location>
</feature>
<keyword evidence="4" id="KW-1185">Reference proteome</keyword>
<organism evidence="3 4">
    <name type="scientific">Macrophomina phaseolina</name>
    <dbReference type="NCBI Taxonomy" id="35725"/>
    <lineage>
        <taxon>Eukaryota</taxon>
        <taxon>Fungi</taxon>
        <taxon>Dikarya</taxon>
        <taxon>Ascomycota</taxon>
        <taxon>Pezizomycotina</taxon>
        <taxon>Dothideomycetes</taxon>
        <taxon>Dothideomycetes incertae sedis</taxon>
        <taxon>Botryosphaeriales</taxon>
        <taxon>Botryosphaeriaceae</taxon>
        <taxon>Macrophomina</taxon>
    </lineage>
</organism>
<dbReference type="EMBL" id="JAGTJR010000121">
    <property type="protein sequence ID" value="KAH7007922.1"/>
    <property type="molecule type" value="Genomic_DNA"/>
</dbReference>